<dbReference type="AlphaFoldDB" id="A0AAN5CQZ6"/>
<feature type="signal peptide" evidence="6">
    <location>
        <begin position="1"/>
        <end position="32"/>
    </location>
</feature>
<evidence type="ECO:0000256" key="4">
    <source>
        <dbReference type="ARBA" id="ARBA00023180"/>
    </source>
</evidence>
<feature type="non-terminal residue" evidence="7">
    <location>
        <position position="1"/>
    </location>
</feature>
<dbReference type="GO" id="GO:0004601">
    <property type="term" value="F:peroxidase activity"/>
    <property type="evidence" value="ECO:0007669"/>
    <property type="project" value="UniProtKB-KW"/>
</dbReference>
<comment type="caution">
    <text evidence="7">The sequence shown here is derived from an EMBL/GenBank/DDBJ whole genome shotgun (WGS) entry which is preliminary data.</text>
</comment>
<accession>A0AAN5CQZ6</accession>
<dbReference type="GO" id="GO:0005576">
    <property type="term" value="C:extracellular region"/>
    <property type="evidence" value="ECO:0007669"/>
    <property type="project" value="UniProtKB-SubCell"/>
</dbReference>
<feature type="compositionally biased region" description="Low complexity" evidence="5">
    <location>
        <begin position="146"/>
        <end position="166"/>
    </location>
</feature>
<dbReference type="InterPro" id="IPR010255">
    <property type="entry name" value="Haem_peroxidase_sf"/>
</dbReference>
<dbReference type="InterPro" id="IPR037120">
    <property type="entry name" value="Haem_peroxidase_sf_animal"/>
</dbReference>
<reference evidence="8" key="1">
    <citation type="submission" date="2022-10" db="EMBL/GenBank/DDBJ databases">
        <title>Genome assembly of Pristionchus species.</title>
        <authorList>
            <person name="Yoshida K."/>
            <person name="Sommer R.J."/>
        </authorList>
    </citation>
    <scope>NUCLEOTIDE SEQUENCE [LARGE SCALE GENOMIC DNA]</scope>
    <source>
        <strain evidence="8">RS5460</strain>
    </source>
</reference>
<evidence type="ECO:0000256" key="3">
    <source>
        <dbReference type="ARBA" id="ARBA00022559"/>
    </source>
</evidence>
<keyword evidence="2" id="KW-0964">Secreted</keyword>
<keyword evidence="8" id="KW-1185">Reference proteome</keyword>
<gene>
    <name evidence="7" type="ORF">PMAYCL1PPCAC_19142</name>
</gene>
<keyword evidence="6" id="KW-0732">Signal</keyword>
<dbReference type="Gene3D" id="1.10.640.10">
    <property type="entry name" value="Haem peroxidase domain superfamily, animal type"/>
    <property type="match status" value="1"/>
</dbReference>
<evidence type="ECO:0000256" key="2">
    <source>
        <dbReference type="ARBA" id="ARBA00022525"/>
    </source>
</evidence>
<keyword evidence="4" id="KW-0325">Glycoprotein</keyword>
<dbReference type="Proteomes" id="UP001328107">
    <property type="component" value="Unassembled WGS sequence"/>
</dbReference>
<keyword evidence="3" id="KW-0560">Oxidoreductase</keyword>
<organism evidence="7 8">
    <name type="scientific">Pristionchus mayeri</name>
    <dbReference type="NCBI Taxonomy" id="1317129"/>
    <lineage>
        <taxon>Eukaryota</taxon>
        <taxon>Metazoa</taxon>
        <taxon>Ecdysozoa</taxon>
        <taxon>Nematoda</taxon>
        <taxon>Chromadorea</taxon>
        <taxon>Rhabditida</taxon>
        <taxon>Rhabditina</taxon>
        <taxon>Diplogasteromorpha</taxon>
        <taxon>Diplogasteroidea</taxon>
        <taxon>Neodiplogasteridae</taxon>
        <taxon>Pristionchus</taxon>
    </lineage>
</organism>
<sequence length="264" mass="29502">FLAYKTVPSPSSFSSHFPLTMIMRLCLLLSAAFLHMGEVATPKEMISVAMEQAIRNVNLMNVVARETIGEDSHPHMQRASFEAREAQKIGDILQETTRILVEENGAGILTTMKGVDALAELESHLKPEHSRKKRQLVRQYSLVTPTTAVGGSNTTNSTNQGTITSSDPLDESCIERPPTCDANFPYRSISGWCNHDDTDDRELGSTMSEIRRFMGETKYDDGFNSVRRRAARGRLLPSTRDISNKIFTEASLPAFDTKYNHFLQ</sequence>
<feature type="region of interest" description="Disordered" evidence="5">
    <location>
        <begin position="146"/>
        <end position="176"/>
    </location>
</feature>
<dbReference type="GO" id="GO:0006979">
    <property type="term" value="P:response to oxidative stress"/>
    <property type="evidence" value="ECO:0007669"/>
    <property type="project" value="InterPro"/>
</dbReference>
<dbReference type="GO" id="GO:0020037">
    <property type="term" value="F:heme binding"/>
    <property type="evidence" value="ECO:0007669"/>
    <property type="project" value="InterPro"/>
</dbReference>
<feature type="chain" id="PRO_5042923332" evidence="6">
    <location>
        <begin position="33"/>
        <end position="264"/>
    </location>
</feature>
<evidence type="ECO:0000256" key="6">
    <source>
        <dbReference type="SAM" id="SignalP"/>
    </source>
</evidence>
<keyword evidence="3" id="KW-0575">Peroxidase</keyword>
<name>A0AAN5CQZ6_9BILA</name>
<evidence type="ECO:0000256" key="1">
    <source>
        <dbReference type="ARBA" id="ARBA00004613"/>
    </source>
</evidence>
<proteinExistence type="predicted"/>
<dbReference type="InterPro" id="IPR019791">
    <property type="entry name" value="Haem_peroxidase_animal"/>
</dbReference>
<dbReference type="EMBL" id="BTRK01000004">
    <property type="protein sequence ID" value="GMR48947.1"/>
    <property type="molecule type" value="Genomic_DNA"/>
</dbReference>
<dbReference type="PANTHER" id="PTHR11475">
    <property type="entry name" value="OXIDASE/PEROXIDASE"/>
    <property type="match status" value="1"/>
</dbReference>
<dbReference type="PROSITE" id="PS50292">
    <property type="entry name" value="PEROXIDASE_3"/>
    <property type="match status" value="1"/>
</dbReference>
<evidence type="ECO:0000313" key="7">
    <source>
        <dbReference type="EMBL" id="GMR48947.1"/>
    </source>
</evidence>
<protein>
    <submittedName>
        <fullName evidence="7">Uncharacterized protein</fullName>
    </submittedName>
</protein>
<comment type="subcellular location">
    <subcellularLocation>
        <location evidence="1">Secreted</location>
    </subcellularLocation>
</comment>
<evidence type="ECO:0000256" key="5">
    <source>
        <dbReference type="SAM" id="MobiDB-lite"/>
    </source>
</evidence>
<dbReference type="PANTHER" id="PTHR11475:SF4">
    <property type="entry name" value="CHORION PEROXIDASE"/>
    <property type="match status" value="1"/>
</dbReference>
<feature type="non-terminal residue" evidence="7">
    <location>
        <position position="264"/>
    </location>
</feature>
<dbReference type="Pfam" id="PF03098">
    <property type="entry name" value="An_peroxidase"/>
    <property type="match status" value="1"/>
</dbReference>
<dbReference type="SUPFAM" id="SSF48113">
    <property type="entry name" value="Heme-dependent peroxidases"/>
    <property type="match status" value="1"/>
</dbReference>
<evidence type="ECO:0000313" key="8">
    <source>
        <dbReference type="Proteomes" id="UP001328107"/>
    </source>
</evidence>